<protein>
    <submittedName>
        <fullName evidence="3">Proctolin peptide</fullName>
    </submittedName>
</protein>
<evidence type="ECO:0000313" key="4">
    <source>
        <dbReference type="Proteomes" id="UP000037510"/>
    </source>
</evidence>
<keyword evidence="2" id="KW-0732">Signal</keyword>
<dbReference type="Proteomes" id="UP000037510">
    <property type="component" value="Unassembled WGS sequence"/>
</dbReference>
<name>A0A0L7KQ33_OPEBR</name>
<keyword evidence="4" id="KW-1185">Reference proteome</keyword>
<feature type="region of interest" description="Disordered" evidence="1">
    <location>
        <begin position="34"/>
        <end position="66"/>
    </location>
</feature>
<sequence length="193" mass="21482">MASPVLLVTICLLGSQVVYASEYYRDGFMDKLTNNPHPAPTRRQPPFSDSYESQSEEIPVRPGEVNEAPSPLAPLKNLVRLFGLQPNQISAVAVNALVFVAQMAAKNETLPDSIEAMIREQGSAEETSCIRLLVCKITPFVNKMQKAVFGKEDQNGESIRGAAIMYRHLPSADEINDRHDICEKRHRDCNLNE</sequence>
<gene>
    <name evidence="3" type="ORF">OBRU01_23148</name>
</gene>
<accession>A0A0L7KQ33</accession>
<reference evidence="3 4" key="1">
    <citation type="journal article" date="2015" name="Genome Biol. Evol.">
        <title>The genome of winter moth (Operophtera brumata) provides a genomic perspective on sexual dimorphism and phenology.</title>
        <authorList>
            <person name="Derks M.F."/>
            <person name="Smit S."/>
            <person name="Salis L."/>
            <person name="Schijlen E."/>
            <person name="Bossers A."/>
            <person name="Mateman C."/>
            <person name="Pijl A.S."/>
            <person name="de Ridder D."/>
            <person name="Groenen M.A."/>
            <person name="Visser M.E."/>
            <person name="Megens H.J."/>
        </authorList>
    </citation>
    <scope>NUCLEOTIDE SEQUENCE [LARGE SCALE GENOMIC DNA]</scope>
    <source>
        <strain evidence="3">WM2013NL</strain>
        <tissue evidence="3">Head and thorax</tissue>
    </source>
</reference>
<feature type="signal peptide" evidence="2">
    <location>
        <begin position="1"/>
        <end position="20"/>
    </location>
</feature>
<feature type="chain" id="PRO_5005572701" evidence="2">
    <location>
        <begin position="21"/>
        <end position="193"/>
    </location>
</feature>
<organism evidence="3 4">
    <name type="scientific">Operophtera brumata</name>
    <name type="common">Winter moth</name>
    <name type="synonym">Phalaena brumata</name>
    <dbReference type="NCBI Taxonomy" id="104452"/>
    <lineage>
        <taxon>Eukaryota</taxon>
        <taxon>Metazoa</taxon>
        <taxon>Ecdysozoa</taxon>
        <taxon>Arthropoda</taxon>
        <taxon>Hexapoda</taxon>
        <taxon>Insecta</taxon>
        <taxon>Pterygota</taxon>
        <taxon>Neoptera</taxon>
        <taxon>Endopterygota</taxon>
        <taxon>Lepidoptera</taxon>
        <taxon>Glossata</taxon>
        <taxon>Ditrysia</taxon>
        <taxon>Geometroidea</taxon>
        <taxon>Geometridae</taxon>
        <taxon>Larentiinae</taxon>
        <taxon>Operophtera</taxon>
    </lineage>
</organism>
<proteinExistence type="predicted"/>
<dbReference type="AlphaFoldDB" id="A0A0L7KQ33"/>
<comment type="caution">
    <text evidence="3">The sequence shown here is derived from an EMBL/GenBank/DDBJ whole genome shotgun (WGS) entry which is preliminary data.</text>
</comment>
<dbReference type="EMBL" id="JTDY01007501">
    <property type="protein sequence ID" value="KOB65156.1"/>
    <property type="molecule type" value="Genomic_DNA"/>
</dbReference>
<evidence type="ECO:0000256" key="2">
    <source>
        <dbReference type="SAM" id="SignalP"/>
    </source>
</evidence>
<evidence type="ECO:0000256" key="1">
    <source>
        <dbReference type="SAM" id="MobiDB-lite"/>
    </source>
</evidence>
<evidence type="ECO:0000313" key="3">
    <source>
        <dbReference type="EMBL" id="KOB65156.1"/>
    </source>
</evidence>